<dbReference type="Proteomes" id="UP001267290">
    <property type="component" value="Unassembled WGS sequence"/>
</dbReference>
<keyword evidence="3" id="KW-1185">Reference proteome</keyword>
<evidence type="ECO:0000313" key="3">
    <source>
        <dbReference type="Proteomes" id="UP001267290"/>
    </source>
</evidence>
<organism evidence="2 3">
    <name type="scientific">Paenibacillus qinlingensis</name>
    <dbReference type="NCBI Taxonomy" id="1837343"/>
    <lineage>
        <taxon>Bacteria</taxon>
        <taxon>Bacillati</taxon>
        <taxon>Bacillota</taxon>
        <taxon>Bacilli</taxon>
        <taxon>Bacillales</taxon>
        <taxon>Paenibacillaceae</taxon>
        <taxon>Paenibacillus</taxon>
    </lineage>
</organism>
<reference evidence="2 3" key="1">
    <citation type="submission" date="2023-07" db="EMBL/GenBank/DDBJ databases">
        <title>Sorghum-associated microbial communities from plants grown in Nebraska, USA.</title>
        <authorList>
            <person name="Schachtman D."/>
        </authorList>
    </citation>
    <scope>NUCLEOTIDE SEQUENCE [LARGE SCALE GENOMIC DNA]</scope>
    <source>
        <strain evidence="2 3">CC258</strain>
    </source>
</reference>
<feature type="transmembrane region" description="Helical" evidence="1">
    <location>
        <begin position="44"/>
        <end position="65"/>
    </location>
</feature>
<evidence type="ECO:0000256" key="1">
    <source>
        <dbReference type="SAM" id="Phobius"/>
    </source>
</evidence>
<gene>
    <name evidence="2" type="ORF">J2736_001781</name>
</gene>
<accession>A0ABU1NTD3</accession>
<keyword evidence="1" id="KW-0812">Transmembrane</keyword>
<name>A0ABU1NTD3_9BACL</name>
<dbReference type="EMBL" id="JAVDSB010000002">
    <property type="protein sequence ID" value="MDR6550594.1"/>
    <property type="molecule type" value="Genomic_DNA"/>
</dbReference>
<feature type="transmembrane region" description="Helical" evidence="1">
    <location>
        <begin position="6"/>
        <end position="23"/>
    </location>
</feature>
<evidence type="ECO:0000313" key="2">
    <source>
        <dbReference type="EMBL" id="MDR6550594.1"/>
    </source>
</evidence>
<comment type="caution">
    <text evidence="2">The sequence shown here is derived from an EMBL/GenBank/DDBJ whole genome shotgun (WGS) entry which is preliminary data.</text>
</comment>
<sequence>MFYYWSTGIICLISLVATLYVGFSRRNQETNDHYTKSTAKNLNGLLVLNVLFVIVFSLFLVYWIWFK</sequence>
<proteinExistence type="predicted"/>
<keyword evidence="1" id="KW-1133">Transmembrane helix</keyword>
<protein>
    <submittedName>
        <fullName evidence="2">Uncharacterized protein</fullName>
    </submittedName>
</protein>
<keyword evidence="1" id="KW-0472">Membrane</keyword>